<proteinExistence type="predicted"/>
<gene>
    <name evidence="2" type="ORF">HZF24_08485</name>
</gene>
<dbReference type="EMBL" id="JACBNQ010000008">
    <property type="protein sequence ID" value="NYB74180.1"/>
    <property type="molecule type" value="Genomic_DNA"/>
</dbReference>
<evidence type="ECO:0000313" key="2">
    <source>
        <dbReference type="EMBL" id="NYB74180.1"/>
    </source>
</evidence>
<dbReference type="AlphaFoldDB" id="A0A974BK81"/>
<keyword evidence="3" id="KW-1185">Reference proteome</keyword>
<name>A0A974BK81_SEDHY</name>
<organism evidence="2 3">
    <name type="scientific">Sedimentibacter hydroxybenzoicus DSM 7310</name>
    <dbReference type="NCBI Taxonomy" id="1123245"/>
    <lineage>
        <taxon>Bacteria</taxon>
        <taxon>Bacillati</taxon>
        <taxon>Bacillota</taxon>
        <taxon>Tissierellia</taxon>
        <taxon>Sedimentibacter</taxon>
    </lineage>
</organism>
<sequence>MSLIVKYTKTGNLKYISHLDVLRFIQRAVKRAGIDAKYSEGFNPHMKTSFGFPLSLGIESIGEYFEIELNEDIKPDDFVNRMNVVMPKEMQILKAAYSEDSRSLMARSSYTEYLFNVEFVNLDFNKLNELIKEIIETGIVFSKQKKNKKNKIITKEYNTKDFITYLNAFEKTGKTVIEAIFITTETGSMKADDLIKIISDSGFNIDYYTILKVDTLDENRKSLL</sequence>
<evidence type="ECO:0000313" key="3">
    <source>
        <dbReference type="Proteomes" id="UP000611629"/>
    </source>
</evidence>
<comment type="caution">
    <text evidence="2">The sequence shown here is derived from an EMBL/GenBank/DDBJ whole genome shotgun (WGS) entry which is preliminary data.</text>
</comment>
<dbReference type="RefSeq" id="WP_179237892.1">
    <property type="nucleotide sequence ID" value="NZ_JACBNQ010000008.1"/>
</dbReference>
<dbReference type="Pfam" id="PF10105">
    <property type="entry name" value="DUF2344"/>
    <property type="match status" value="1"/>
</dbReference>
<dbReference type="Proteomes" id="UP000611629">
    <property type="component" value="Unassembled WGS sequence"/>
</dbReference>
<dbReference type="InterPro" id="IPR018768">
    <property type="entry name" value="DUF2344"/>
</dbReference>
<reference evidence="2" key="1">
    <citation type="submission" date="2020-07" db="EMBL/GenBank/DDBJ databases">
        <title>Genomic analysis of a strain of Sedimentibacter Hydroxybenzoicus DSM7310.</title>
        <authorList>
            <person name="Ma S."/>
        </authorList>
    </citation>
    <scope>NUCLEOTIDE SEQUENCE</scope>
    <source>
        <strain evidence="2">DSM 7310</strain>
    </source>
</reference>
<protein>
    <submittedName>
        <fullName evidence="2">DUF2344 domain-containing protein</fullName>
    </submittedName>
</protein>
<dbReference type="NCBIfam" id="TIGR03936">
    <property type="entry name" value="sam_1_link_chp"/>
    <property type="match status" value="1"/>
</dbReference>
<evidence type="ECO:0000259" key="1">
    <source>
        <dbReference type="Pfam" id="PF10105"/>
    </source>
</evidence>
<feature type="domain" description="DUF2344" evidence="1">
    <location>
        <begin position="3"/>
        <end position="189"/>
    </location>
</feature>
<accession>A0A974BK81</accession>